<keyword evidence="9" id="KW-0408">Iron</keyword>
<evidence type="ECO:0000256" key="4">
    <source>
        <dbReference type="ARBA" id="ARBA00022692"/>
    </source>
</evidence>
<dbReference type="AlphaFoldDB" id="A0A1A9Z6C5"/>
<evidence type="ECO:0000256" key="1">
    <source>
        <dbReference type="ARBA" id="ARBA00004131"/>
    </source>
</evidence>
<dbReference type="PRINTS" id="PR00363">
    <property type="entry name" value="CYTOCHROMEB5"/>
</dbReference>
<proteinExistence type="inferred from homology"/>
<dbReference type="SMART" id="SM01117">
    <property type="entry name" value="Cyt-b5"/>
    <property type="match status" value="1"/>
</dbReference>
<keyword evidence="4" id="KW-0812">Transmembrane</keyword>
<organism evidence="15 16">
    <name type="scientific">Glossina pallidipes</name>
    <name type="common">Tsetse fly</name>
    <dbReference type="NCBI Taxonomy" id="7398"/>
    <lineage>
        <taxon>Eukaryota</taxon>
        <taxon>Metazoa</taxon>
        <taxon>Ecdysozoa</taxon>
        <taxon>Arthropoda</taxon>
        <taxon>Hexapoda</taxon>
        <taxon>Insecta</taxon>
        <taxon>Pterygota</taxon>
        <taxon>Neoptera</taxon>
        <taxon>Endopterygota</taxon>
        <taxon>Diptera</taxon>
        <taxon>Brachycera</taxon>
        <taxon>Muscomorpha</taxon>
        <taxon>Hippoboscoidea</taxon>
        <taxon>Glossinidae</taxon>
        <taxon>Glossina</taxon>
    </lineage>
</organism>
<evidence type="ECO:0000256" key="10">
    <source>
        <dbReference type="ARBA" id="ARBA00023136"/>
    </source>
</evidence>
<evidence type="ECO:0000313" key="15">
    <source>
        <dbReference type="EnsemblMetazoa" id="GPAI005261-PA"/>
    </source>
</evidence>
<dbReference type="Proteomes" id="UP000092445">
    <property type="component" value="Unassembled WGS sequence"/>
</dbReference>
<feature type="domain" description="Cytochrome b5 heme-binding" evidence="14">
    <location>
        <begin position="2"/>
        <end position="78"/>
    </location>
</feature>
<keyword evidence="5" id="KW-0479">Metal-binding</keyword>
<evidence type="ECO:0000313" key="16">
    <source>
        <dbReference type="Proteomes" id="UP000092445"/>
    </source>
</evidence>
<keyword evidence="6" id="KW-0256">Endoplasmic reticulum</keyword>
<keyword evidence="7" id="KW-0492">Microsome</keyword>
<keyword evidence="16" id="KW-1185">Reference proteome</keyword>
<keyword evidence="3" id="KW-0349">Heme</keyword>
<evidence type="ECO:0000256" key="3">
    <source>
        <dbReference type="ARBA" id="ARBA00022617"/>
    </source>
</evidence>
<evidence type="ECO:0000259" key="14">
    <source>
        <dbReference type="PROSITE" id="PS50255"/>
    </source>
</evidence>
<evidence type="ECO:0000256" key="11">
    <source>
        <dbReference type="ARBA" id="ARBA00037877"/>
    </source>
</evidence>
<dbReference type="GO" id="GO:0046872">
    <property type="term" value="F:metal ion binding"/>
    <property type="evidence" value="ECO:0007669"/>
    <property type="project" value="UniProtKB-KW"/>
</dbReference>
<reference evidence="16" key="1">
    <citation type="submission" date="2014-03" db="EMBL/GenBank/DDBJ databases">
        <authorList>
            <person name="Aksoy S."/>
            <person name="Warren W."/>
            <person name="Wilson R.K."/>
        </authorList>
    </citation>
    <scope>NUCLEOTIDE SEQUENCE [LARGE SCALE GENOMIC DNA]</scope>
    <source>
        <strain evidence="16">IAEA</strain>
    </source>
</reference>
<dbReference type="PROSITE" id="PS50255">
    <property type="entry name" value="CYTOCHROME_B5_2"/>
    <property type="match status" value="1"/>
</dbReference>
<dbReference type="STRING" id="7398.A0A1A9Z6C5"/>
<evidence type="ECO:0000256" key="8">
    <source>
        <dbReference type="ARBA" id="ARBA00022982"/>
    </source>
</evidence>
<protein>
    <recommendedName>
        <fullName evidence="13">Cytochrome b5</fullName>
    </recommendedName>
</protein>
<evidence type="ECO:0000256" key="6">
    <source>
        <dbReference type="ARBA" id="ARBA00022824"/>
    </source>
</evidence>
<dbReference type="GO" id="GO:0020037">
    <property type="term" value="F:heme binding"/>
    <property type="evidence" value="ECO:0007669"/>
    <property type="project" value="TreeGrafter"/>
</dbReference>
<reference evidence="15" key="2">
    <citation type="submission" date="2020-05" db="UniProtKB">
        <authorList>
            <consortium name="EnsemblMetazoa"/>
        </authorList>
    </citation>
    <scope>IDENTIFICATION</scope>
    <source>
        <strain evidence="15">IAEA</strain>
    </source>
</reference>
<evidence type="ECO:0000256" key="2">
    <source>
        <dbReference type="ARBA" id="ARBA00022448"/>
    </source>
</evidence>
<dbReference type="VEuPathDB" id="VectorBase:GPAI005261"/>
<name>A0A1A9Z6C5_GLOPL</name>
<comment type="similarity">
    <text evidence="12">Belongs to the cytochrome b5 family.</text>
</comment>
<keyword evidence="2" id="KW-0813">Transport</keyword>
<dbReference type="SUPFAM" id="SSF55856">
    <property type="entry name" value="Cytochrome b5-like heme/steroid binding domain"/>
    <property type="match status" value="1"/>
</dbReference>
<sequence length="117" mass="13141">MVKQISLAEVKEHNTASDLWVVIENKVYDLTKFRDEHPGGEEVLVEVAGRDATKDFDEVGHSQDAKDMMKKYCIGELEGKHTEMQLPVSTNIANNSNTTNAQMPNELYPKNKCCVIS</sequence>
<evidence type="ECO:0000256" key="9">
    <source>
        <dbReference type="ARBA" id="ARBA00023004"/>
    </source>
</evidence>
<accession>A0A1A9Z6C5</accession>
<dbReference type="Pfam" id="PF00173">
    <property type="entry name" value="Cyt-b5"/>
    <property type="match status" value="1"/>
</dbReference>
<dbReference type="EnsemblMetazoa" id="GPAI005261-RA">
    <property type="protein sequence ID" value="GPAI005261-PA"/>
    <property type="gene ID" value="GPAI005261"/>
</dbReference>
<dbReference type="PANTHER" id="PTHR19359:SF150">
    <property type="entry name" value="CYTOCHROME B5"/>
    <property type="match status" value="1"/>
</dbReference>
<dbReference type="InterPro" id="IPR050668">
    <property type="entry name" value="Cytochrome_b5"/>
</dbReference>
<dbReference type="GO" id="GO:0005789">
    <property type="term" value="C:endoplasmic reticulum membrane"/>
    <property type="evidence" value="ECO:0007669"/>
    <property type="project" value="UniProtKB-SubCell"/>
</dbReference>
<dbReference type="PANTHER" id="PTHR19359">
    <property type="entry name" value="CYTOCHROME B5"/>
    <property type="match status" value="1"/>
</dbReference>
<dbReference type="FunFam" id="3.10.120.10:FF:000002">
    <property type="entry name" value="Cytochrome b5 type B"/>
    <property type="match status" value="1"/>
</dbReference>
<dbReference type="InterPro" id="IPR001199">
    <property type="entry name" value="Cyt_B5-like_heme/steroid-bd"/>
</dbReference>
<evidence type="ECO:0000256" key="12">
    <source>
        <dbReference type="ARBA" id="ARBA00038168"/>
    </source>
</evidence>
<dbReference type="InterPro" id="IPR036400">
    <property type="entry name" value="Cyt_B5-like_heme/steroid_sf"/>
</dbReference>
<evidence type="ECO:0000256" key="5">
    <source>
        <dbReference type="ARBA" id="ARBA00022723"/>
    </source>
</evidence>
<keyword evidence="8" id="KW-0249">Electron transport</keyword>
<evidence type="ECO:0000256" key="13">
    <source>
        <dbReference type="ARBA" id="ARBA00039806"/>
    </source>
</evidence>
<evidence type="ECO:0000256" key="7">
    <source>
        <dbReference type="ARBA" id="ARBA00022848"/>
    </source>
</evidence>
<dbReference type="Gene3D" id="3.10.120.10">
    <property type="entry name" value="Cytochrome b5-like heme/steroid binding domain"/>
    <property type="match status" value="1"/>
</dbReference>
<keyword evidence="10" id="KW-0472">Membrane</keyword>
<comment type="subcellular location">
    <subcellularLocation>
        <location evidence="1">Endoplasmic reticulum membrane</location>
        <topology evidence="1">Single-pass membrane protein</topology>
        <orientation evidence="1">Cytoplasmic side</orientation>
    </subcellularLocation>
    <subcellularLocation>
        <location evidence="11">Microsome membrane</location>
        <topology evidence="11">Single-pass membrane protein</topology>
        <orientation evidence="11">Cytoplasmic side</orientation>
    </subcellularLocation>
</comment>